<dbReference type="RefSeq" id="WP_068204046.1">
    <property type="nucleotide sequence ID" value="NZ_CP014209.1"/>
</dbReference>
<dbReference type="Pfam" id="PF13439">
    <property type="entry name" value="Glyco_transf_4"/>
    <property type="match status" value="1"/>
</dbReference>
<name>A0A161IGJ3_9MICO</name>
<evidence type="ECO:0000259" key="3">
    <source>
        <dbReference type="Pfam" id="PF13439"/>
    </source>
</evidence>
<keyword evidence="4" id="KW-0167">Capsid protein</keyword>
<evidence type="ECO:0000313" key="4">
    <source>
        <dbReference type="EMBL" id="ANC32707.1"/>
    </source>
</evidence>
<keyword evidence="1 4" id="KW-0328">Glycosyltransferase</keyword>
<dbReference type="STRING" id="1300344.I598_3196"/>
<dbReference type="EC" id="2.4.-.-" evidence="4"/>
<keyword evidence="4" id="KW-0946">Virion</keyword>
<reference evidence="4 5" key="1">
    <citation type="submission" date="2016-01" db="EMBL/GenBank/DDBJ databases">
        <title>Complete genome sequence of a soil Actinobacterium, Isoptericola dokdonensis DS-3.</title>
        <authorList>
            <person name="Kwon S.-K."/>
            <person name="Kim J.F."/>
        </authorList>
    </citation>
    <scope>NUCLEOTIDE SEQUENCE [LARGE SCALE GENOMIC DNA]</scope>
    <source>
        <strain evidence="4 5">DS-3</strain>
    </source>
</reference>
<organism evidence="4 5">
    <name type="scientific">Isoptericola dokdonensis DS-3</name>
    <dbReference type="NCBI Taxonomy" id="1300344"/>
    <lineage>
        <taxon>Bacteria</taxon>
        <taxon>Bacillati</taxon>
        <taxon>Actinomycetota</taxon>
        <taxon>Actinomycetes</taxon>
        <taxon>Micrococcales</taxon>
        <taxon>Promicromonosporaceae</taxon>
        <taxon>Isoptericola</taxon>
    </lineage>
</organism>
<dbReference type="KEGG" id="ido:I598_3196"/>
<keyword evidence="2 4" id="KW-0808">Transferase</keyword>
<dbReference type="Pfam" id="PF13692">
    <property type="entry name" value="Glyco_trans_1_4"/>
    <property type="match status" value="1"/>
</dbReference>
<accession>A0A161IGJ3</accession>
<evidence type="ECO:0000313" key="5">
    <source>
        <dbReference type="Proteomes" id="UP000076794"/>
    </source>
</evidence>
<dbReference type="GO" id="GO:0016757">
    <property type="term" value="F:glycosyltransferase activity"/>
    <property type="evidence" value="ECO:0007669"/>
    <property type="project" value="UniProtKB-KW"/>
</dbReference>
<dbReference type="CDD" id="cd03801">
    <property type="entry name" value="GT4_PimA-like"/>
    <property type="match status" value="1"/>
</dbReference>
<dbReference type="EMBL" id="CP014209">
    <property type="protein sequence ID" value="ANC32707.1"/>
    <property type="molecule type" value="Genomic_DNA"/>
</dbReference>
<evidence type="ECO:0000256" key="1">
    <source>
        <dbReference type="ARBA" id="ARBA00022676"/>
    </source>
</evidence>
<dbReference type="PANTHER" id="PTHR12526:SF636">
    <property type="entry name" value="BLL3647 PROTEIN"/>
    <property type="match status" value="1"/>
</dbReference>
<dbReference type="PATRIC" id="fig|1300344.3.peg.3216"/>
<sequence>MTLRVVVLDHTAQPSGAELALLRVVEAMDRGVQVHVVLFAPGPLVDRLRHAGATVEVVPLAARVGGRGRHELGPGSPGGLLRSLLTLLAAVPFELRLARRLRRLRPDVVHATSLKADLLGVLPAASARRPLVWHVHDRVADDYLPAPVVRVLRRGARHLPAAVVANSDATAATLPGARGLTVVRPGLAAAQVRAAPRPEPADDVVGLVGRIGPTKGQLELVRAAPAVLAAHPGTRFRFVGAPLFGAEEYARQVRSEVDRLGLADAVEWTGFVDDVAVELDALTVCVHASPVPEPYGQVVAEALARGVPVVATRAGGVPEILERAGDDPVGVMVPPGDVEALARAVVDVLTDREAAGRRAAAGHARAVAELGVDRTVDGLVSVWRRVAGGRGSRP</sequence>
<dbReference type="Proteomes" id="UP000076794">
    <property type="component" value="Chromosome"/>
</dbReference>
<evidence type="ECO:0000256" key="2">
    <source>
        <dbReference type="ARBA" id="ARBA00022679"/>
    </source>
</evidence>
<gene>
    <name evidence="4" type="primary">cotSA_1</name>
    <name evidence="4" type="ORF">I598_3196</name>
</gene>
<dbReference type="AlphaFoldDB" id="A0A161IGJ3"/>
<proteinExistence type="predicted"/>
<dbReference type="InterPro" id="IPR028098">
    <property type="entry name" value="Glyco_trans_4-like_N"/>
</dbReference>
<keyword evidence="5" id="KW-1185">Reference proteome</keyword>
<dbReference type="PANTHER" id="PTHR12526">
    <property type="entry name" value="GLYCOSYLTRANSFERASE"/>
    <property type="match status" value="1"/>
</dbReference>
<protein>
    <submittedName>
        <fullName evidence="4">Spore coat protein SA</fullName>
        <ecNumber evidence="4">2.4.-.-</ecNumber>
    </submittedName>
</protein>
<dbReference type="Gene3D" id="3.40.50.2000">
    <property type="entry name" value="Glycogen Phosphorylase B"/>
    <property type="match status" value="2"/>
</dbReference>
<feature type="domain" description="Glycosyltransferase subfamily 4-like N-terminal" evidence="3">
    <location>
        <begin position="44"/>
        <end position="178"/>
    </location>
</feature>
<dbReference type="SUPFAM" id="SSF53756">
    <property type="entry name" value="UDP-Glycosyltransferase/glycogen phosphorylase"/>
    <property type="match status" value="1"/>
</dbReference>